<keyword evidence="3" id="KW-1185">Reference proteome</keyword>
<dbReference type="Gene3D" id="3.60.15.10">
    <property type="entry name" value="Ribonuclease Z/Hydroxyacylglutathione hydrolase-like"/>
    <property type="match status" value="1"/>
</dbReference>
<organism evidence="2 3">
    <name type="scientific">Primorskyibacter flagellatus</name>
    <dbReference type="NCBI Taxonomy" id="1387277"/>
    <lineage>
        <taxon>Bacteria</taxon>
        <taxon>Pseudomonadati</taxon>
        <taxon>Pseudomonadota</taxon>
        <taxon>Alphaproteobacteria</taxon>
        <taxon>Rhodobacterales</taxon>
        <taxon>Roseobacteraceae</taxon>
        <taxon>Primorskyibacter</taxon>
    </lineage>
</organism>
<dbReference type="PANTHER" id="PTHR43546:SF3">
    <property type="entry name" value="UPF0173 METAL-DEPENDENT HYDROLASE MJ1163"/>
    <property type="match status" value="1"/>
</dbReference>
<dbReference type="InterPro" id="IPR036866">
    <property type="entry name" value="RibonucZ/Hydroxyglut_hydro"/>
</dbReference>
<dbReference type="SUPFAM" id="SSF56281">
    <property type="entry name" value="Metallo-hydrolase/oxidoreductase"/>
    <property type="match status" value="1"/>
</dbReference>
<accession>A0A1W2B1U0</accession>
<dbReference type="PROSITE" id="PS51318">
    <property type="entry name" value="TAT"/>
    <property type="match status" value="1"/>
</dbReference>
<evidence type="ECO:0000256" key="1">
    <source>
        <dbReference type="SAM" id="SignalP"/>
    </source>
</evidence>
<dbReference type="InterPro" id="IPR006311">
    <property type="entry name" value="TAT_signal"/>
</dbReference>
<dbReference type="OrthoDB" id="9805728at2"/>
<dbReference type="RefSeq" id="WP_084352051.1">
    <property type="nucleotide sequence ID" value="NZ_FWYD01000003.1"/>
</dbReference>
<proteinExistence type="predicted"/>
<keyword evidence="1" id="KW-0732">Signal</keyword>
<dbReference type="STRING" id="1387277.SAMN06295998_103463"/>
<evidence type="ECO:0000313" key="2">
    <source>
        <dbReference type="EMBL" id="SMC66378.1"/>
    </source>
</evidence>
<sequence>MTQSRRAFLVTAAAGAGVVTVLPYAARAATHTGDMFETAEGAISVHPVSHASVVLETPAGTIYVDPVGDPAQYANLPGADLILITHEHGDHYNAETLAALMGDDTAVITNPAVHGMLPEGIAATAQAIGNGESTEFNGVAVDAIPAYNTTEERMNFHPEGRDNGYVLSFDDFRVYLSGDTEDIPEMRALENIDLAFVCMNLPFTMDAAAAADAVQEFGPTYVYPYHYRGRDGGTQDPEEFAELVGNASEVKMGGWYEESEA</sequence>
<reference evidence="2 3" key="1">
    <citation type="submission" date="2017-04" db="EMBL/GenBank/DDBJ databases">
        <authorList>
            <person name="Afonso C.L."/>
            <person name="Miller P.J."/>
            <person name="Scott M.A."/>
            <person name="Spackman E."/>
            <person name="Goraichik I."/>
            <person name="Dimitrov K.M."/>
            <person name="Suarez D.L."/>
            <person name="Swayne D.E."/>
        </authorList>
    </citation>
    <scope>NUCLEOTIDE SEQUENCE [LARGE SCALE GENOMIC DNA]</scope>
    <source>
        <strain evidence="2 3">CGMCC 1.12644</strain>
    </source>
</reference>
<feature type="chain" id="PRO_5013003767" evidence="1">
    <location>
        <begin position="29"/>
        <end position="261"/>
    </location>
</feature>
<dbReference type="Pfam" id="PF13483">
    <property type="entry name" value="Lactamase_B_3"/>
    <property type="match status" value="1"/>
</dbReference>
<dbReference type="PANTHER" id="PTHR43546">
    <property type="entry name" value="UPF0173 METAL-DEPENDENT HYDROLASE MJ1163-RELATED"/>
    <property type="match status" value="1"/>
</dbReference>
<protein>
    <submittedName>
        <fullName evidence="2">L-ascorbate metabolism protein UlaG, beta-lactamase superfamily</fullName>
    </submittedName>
</protein>
<name>A0A1W2B1U0_9RHOB</name>
<gene>
    <name evidence="2" type="ORF">SAMN06295998_103463</name>
</gene>
<dbReference type="InterPro" id="IPR050114">
    <property type="entry name" value="UPF0173_UPF0282_UlaG_hydrolase"/>
</dbReference>
<dbReference type="EMBL" id="FWYD01000003">
    <property type="protein sequence ID" value="SMC66378.1"/>
    <property type="molecule type" value="Genomic_DNA"/>
</dbReference>
<dbReference type="Proteomes" id="UP000192330">
    <property type="component" value="Unassembled WGS sequence"/>
</dbReference>
<evidence type="ECO:0000313" key="3">
    <source>
        <dbReference type="Proteomes" id="UP000192330"/>
    </source>
</evidence>
<feature type="signal peptide" evidence="1">
    <location>
        <begin position="1"/>
        <end position="28"/>
    </location>
</feature>
<dbReference type="AlphaFoldDB" id="A0A1W2B1U0"/>